<gene>
    <name evidence="4" type="ORF">ACFOYW_16670</name>
</gene>
<evidence type="ECO:0000313" key="5">
    <source>
        <dbReference type="Proteomes" id="UP001595900"/>
    </source>
</evidence>
<feature type="domain" description="DNA primase/polymerase bifunctional N-terminal" evidence="3">
    <location>
        <begin position="12"/>
        <end position="171"/>
    </location>
</feature>
<dbReference type="InterPro" id="IPR015330">
    <property type="entry name" value="DNA_primase/pol_bifunc_N"/>
</dbReference>
<organism evidence="4 5">
    <name type="scientific">Gryllotalpicola reticulitermitis</name>
    <dbReference type="NCBI Taxonomy" id="1184153"/>
    <lineage>
        <taxon>Bacteria</taxon>
        <taxon>Bacillati</taxon>
        <taxon>Actinomycetota</taxon>
        <taxon>Actinomycetes</taxon>
        <taxon>Micrococcales</taxon>
        <taxon>Microbacteriaceae</taxon>
        <taxon>Gryllotalpicola</taxon>
    </lineage>
</organism>
<feature type="domain" description="Primase C-terminal 1" evidence="2">
    <location>
        <begin position="202"/>
        <end position="265"/>
    </location>
</feature>
<dbReference type="Proteomes" id="UP001595900">
    <property type="component" value="Unassembled WGS sequence"/>
</dbReference>
<dbReference type="SMART" id="SM00942">
    <property type="entry name" value="PriCT_1"/>
    <property type="match status" value="1"/>
</dbReference>
<dbReference type="EMBL" id="JBHSCN010000017">
    <property type="protein sequence ID" value="MFC4245004.1"/>
    <property type="molecule type" value="Genomic_DNA"/>
</dbReference>
<dbReference type="SUPFAM" id="SSF56747">
    <property type="entry name" value="Prim-pol domain"/>
    <property type="match status" value="1"/>
</dbReference>
<protein>
    <submittedName>
        <fullName evidence="4">Bifunctional DNA primase/polymerase</fullName>
    </submittedName>
</protein>
<dbReference type="InterPro" id="IPR014820">
    <property type="entry name" value="PriCT_1"/>
</dbReference>
<dbReference type="SMART" id="SM00943">
    <property type="entry name" value="Prim-Pol"/>
    <property type="match status" value="1"/>
</dbReference>
<evidence type="ECO:0000256" key="1">
    <source>
        <dbReference type="SAM" id="MobiDB-lite"/>
    </source>
</evidence>
<proteinExistence type="predicted"/>
<name>A0ABV8QDE3_9MICO</name>
<keyword evidence="5" id="KW-1185">Reference proteome</keyword>
<feature type="compositionally biased region" description="Low complexity" evidence="1">
    <location>
        <begin position="276"/>
        <end position="290"/>
    </location>
</feature>
<reference evidence="5" key="1">
    <citation type="journal article" date="2019" name="Int. J. Syst. Evol. Microbiol.">
        <title>The Global Catalogue of Microorganisms (GCM) 10K type strain sequencing project: providing services to taxonomists for standard genome sequencing and annotation.</title>
        <authorList>
            <consortium name="The Broad Institute Genomics Platform"/>
            <consortium name="The Broad Institute Genome Sequencing Center for Infectious Disease"/>
            <person name="Wu L."/>
            <person name="Ma J."/>
        </authorList>
    </citation>
    <scope>NUCLEOTIDE SEQUENCE [LARGE SCALE GENOMIC DNA]</scope>
    <source>
        <strain evidence="5">CGMCC 1.10363</strain>
    </source>
</reference>
<evidence type="ECO:0000313" key="4">
    <source>
        <dbReference type="EMBL" id="MFC4245004.1"/>
    </source>
</evidence>
<dbReference type="RefSeq" id="WP_390231572.1">
    <property type="nucleotide sequence ID" value="NZ_JBHSCN010000017.1"/>
</dbReference>
<comment type="caution">
    <text evidence="4">The sequence shown here is derived from an EMBL/GenBank/DDBJ whole genome shotgun (WGS) entry which is preliminary data.</text>
</comment>
<dbReference type="CDD" id="cd04859">
    <property type="entry name" value="Prim_Pol"/>
    <property type="match status" value="1"/>
</dbReference>
<feature type="region of interest" description="Disordered" evidence="1">
    <location>
        <begin position="261"/>
        <end position="290"/>
    </location>
</feature>
<dbReference type="Pfam" id="PF09250">
    <property type="entry name" value="Prim-Pol"/>
    <property type="match status" value="1"/>
</dbReference>
<evidence type="ECO:0000259" key="3">
    <source>
        <dbReference type="SMART" id="SM00943"/>
    </source>
</evidence>
<evidence type="ECO:0000259" key="2">
    <source>
        <dbReference type="SMART" id="SM00942"/>
    </source>
</evidence>
<sequence length="290" mass="30762">MGGSSSDLVGAALGYAASGQPVFPVAPGRKFPLTERGFLDASLELDQVRRWWSAWPRANIGLPTGVIFDVVDVDHKAETSGFDTMLRLQRAGLLEGWTQLVATPSGGAHIYFPADPNRPQQSWQDAAHAIDFRGAGGYVLGIPSQVVQPNGGRRGYDLVGVAPGAAMPVDATAIRAVLRPPSATRETSWRRPADETVTRRLERWLAQRGVGERNASLFWASCRLAEHGLAPEHARATLGEIARQIGLEDREIEATIASAYRTVPRPSAGGAPGPPAAGAGPAEAGPPLSR</sequence>
<accession>A0ABV8QDE3</accession>